<proteinExistence type="predicted"/>
<organism evidence="2 3">
    <name type="scientific">Acanthamoeba castellanii (strain ATCC 30010 / Neff)</name>
    <dbReference type="NCBI Taxonomy" id="1257118"/>
    <lineage>
        <taxon>Eukaryota</taxon>
        <taxon>Amoebozoa</taxon>
        <taxon>Discosea</taxon>
        <taxon>Longamoebia</taxon>
        <taxon>Centramoebida</taxon>
        <taxon>Acanthamoebidae</taxon>
        <taxon>Acanthamoeba</taxon>
    </lineage>
</organism>
<evidence type="ECO:0000256" key="1">
    <source>
        <dbReference type="SAM" id="MobiDB-lite"/>
    </source>
</evidence>
<reference evidence="2 3" key="1">
    <citation type="journal article" date="2013" name="Genome Biol.">
        <title>Genome of Acanthamoeba castellanii highlights extensive lateral gene transfer and early evolution of tyrosine kinase signaling.</title>
        <authorList>
            <person name="Clarke M."/>
            <person name="Lohan A.J."/>
            <person name="Liu B."/>
            <person name="Lagkouvardos I."/>
            <person name="Roy S."/>
            <person name="Zafar N."/>
            <person name="Bertelli C."/>
            <person name="Schilde C."/>
            <person name="Kianianmomeni A."/>
            <person name="Burglin T.R."/>
            <person name="Frech C."/>
            <person name="Turcotte B."/>
            <person name="Kopec K.O."/>
            <person name="Synnott J.M."/>
            <person name="Choo C."/>
            <person name="Paponov I."/>
            <person name="Finkler A."/>
            <person name="Soon Heng Tan C."/>
            <person name="Hutchins A.P."/>
            <person name="Weinmeier T."/>
            <person name="Rattei T."/>
            <person name="Chu J.S."/>
            <person name="Gimenez G."/>
            <person name="Irimia M."/>
            <person name="Rigden D.J."/>
            <person name="Fitzpatrick D.A."/>
            <person name="Lorenzo-Morales J."/>
            <person name="Bateman A."/>
            <person name="Chiu C.H."/>
            <person name="Tang P."/>
            <person name="Hegemann P."/>
            <person name="Fromm H."/>
            <person name="Raoult D."/>
            <person name="Greub G."/>
            <person name="Miranda-Saavedra D."/>
            <person name="Chen N."/>
            <person name="Nash P."/>
            <person name="Ginger M.L."/>
            <person name="Horn M."/>
            <person name="Schaap P."/>
            <person name="Caler L."/>
            <person name="Loftus B."/>
        </authorList>
    </citation>
    <scope>NUCLEOTIDE SEQUENCE [LARGE SCALE GENOMIC DNA]</scope>
    <source>
        <strain evidence="2 3">Neff</strain>
    </source>
</reference>
<evidence type="ECO:0000313" key="2">
    <source>
        <dbReference type="EMBL" id="ELR14089.1"/>
    </source>
</evidence>
<dbReference type="RefSeq" id="XP_004336102.1">
    <property type="nucleotide sequence ID" value="XM_004336054.1"/>
</dbReference>
<dbReference type="EMBL" id="KB008073">
    <property type="protein sequence ID" value="ELR14089.1"/>
    <property type="molecule type" value="Genomic_DNA"/>
</dbReference>
<sequence length="189" mass="20592">MSAFGISSSFQFLTVAADENYYVGNLFRGEENLDYYPQVAAPGYGPYGYADPQQPGGYLAEVPKPQQAYYPPPQGYAAPQAYPQTYGQPLQSPGYGWQQGGGYPQPAYQAPRSYMEQQAVATPTYEEYEGPRAESMPTETQMRGGHHDQKKKKGDDHHTSLSTGLQALMGAGKLFSTGVDVLAALNNLT</sequence>
<dbReference type="GeneID" id="14914474"/>
<dbReference type="VEuPathDB" id="AmoebaDB:ACA1_367220"/>
<dbReference type="Proteomes" id="UP000011083">
    <property type="component" value="Unassembled WGS sequence"/>
</dbReference>
<accession>L8GMQ2</accession>
<dbReference type="KEGG" id="acan:ACA1_367220"/>
<dbReference type="AlphaFoldDB" id="L8GMQ2"/>
<protein>
    <submittedName>
        <fullName evidence="2">Uncharacterized protein</fullName>
    </submittedName>
</protein>
<evidence type="ECO:0000313" key="3">
    <source>
        <dbReference type="Proteomes" id="UP000011083"/>
    </source>
</evidence>
<feature type="region of interest" description="Disordered" evidence="1">
    <location>
        <begin position="127"/>
        <end position="160"/>
    </location>
</feature>
<name>L8GMQ2_ACACF</name>
<gene>
    <name evidence="2" type="ORF">ACA1_367220</name>
</gene>
<keyword evidence="3" id="KW-1185">Reference proteome</keyword>